<gene>
    <name evidence="2" type="ORF">TI39_contig462g00009</name>
</gene>
<dbReference type="Proteomes" id="UP000033647">
    <property type="component" value="Unassembled WGS sequence"/>
</dbReference>
<dbReference type="AlphaFoldDB" id="A0A0F4GK35"/>
<protein>
    <submittedName>
        <fullName evidence="2">Uncharacterized protein</fullName>
    </submittedName>
</protein>
<evidence type="ECO:0000313" key="2">
    <source>
        <dbReference type="EMBL" id="KJX97761.1"/>
    </source>
</evidence>
<feature type="signal peptide" evidence="1">
    <location>
        <begin position="1"/>
        <end position="21"/>
    </location>
</feature>
<reference evidence="2 3" key="1">
    <citation type="submission" date="2015-03" db="EMBL/GenBank/DDBJ databases">
        <title>RNA-seq based gene annotation and comparative genomics of four Zymoseptoria species reveal species-specific pathogenicity related genes and transposable element activity.</title>
        <authorList>
            <person name="Grandaubert J."/>
            <person name="Bhattacharyya A."/>
            <person name="Stukenbrock E.H."/>
        </authorList>
    </citation>
    <scope>NUCLEOTIDE SEQUENCE [LARGE SCALE GENOMIC DNA]</scope>
    <source>
        <strain evidence="2 3">Zb18110</strain>
    </source>
</reference>
<accession>A0A0F4GK35</accession>
<organism evidence="2 3">
    <name type="scientific">Zymoseptoria brevis</name>
    <dbReference type="NCBI Taxonomy" id="1047168"/>
    <lineage>
        <taxon>Eukaryota</taxon>
        <taxon>Fungi</taxon>
        <taxon>Dikarya</taxon>
        <taxon>Ascomycota</taxon>
        <taxon>Pezizomycotina</taxon>
        <taxon>Dothideomycetes</taxon>
        <taxon>Dothideomycetidae</taxon>
        <taxon>Mycosphaerellales</taxon>
        <taxon>Mycosphaerellaceae</taxon>
        <taxon>Zymoseptoria</taxon>
    </lineage>
</organism>
<keyword evidence="3" id="KW-1185">Reference proteome</keyword>
<feature type="chain" id="PRO_5002468963" evidence="1">
    <location>
        <begin position="22"/>
        <end position="135"/>
    </location>
</feature>
<comment type="caution">
    <text evidence="2">The sequence shown here is derived from an EMBL/GenBank/DDBJ whole genome shotgun (WGS) entry which is preliminary data.</text>
</comment>
<keyword evidence="1" id="KW-0732">Signal</keyword>
<proteinExistence type="predicted"/>
<name>A0A0F4GK35_9PEZI</name>
<evidence type="ECO:0000256" key="1">
    <source>
        <dbReference type="SAM" id="SignalP"/>
    </source>
</evidence>
<dbReference type="OrthoDB" id="10269185at2759"/>
<dbReference type="EMBL" id="LAFY01000454">
    <property type="protein sequence ID" value="KJX97761.1"/>
    <property type="molecule type" value="Genomic_DNA"/>
</dbReference>
<evidence type="ECO:0000313" key="3">
    <source>
        <dbReference type="Proteomes" id="UP000033647"/>
    </source>
</evidence>
<sequence>MLLTSILSALVVALSTTHVAADTGAHFKILIERYEGQGCTEDNGEKYRTEEVRSGQCFHGHHRQPFDSYKFHWDKHRWEDRPDNKGCDLHIFSDHRCKGDVVETIPGVEMGDDDNKCRDVSPSGMSAIIDCEFRN</sequence>